<proteinExistence type="inferred from homology"/>
<feature type="domain" description="RNA polymerase sigma factor 70 region 4 type 2" evidence="6">
    <location>
        <begin position="143"/>
        <end position="194"/>
    </location>
</feature>
<keyword evidence="4" id="KW-0804">Transcription</keyword>
<evidence type="ECO:0000259" key="5">
    <source>
        <dbReference type="Pfam" id="PF04542"/>
    </source>
</evidence>
<keyword evidence="8" id="KW-1185">Reference proteome</keyword>
<evidence type="ECO:0000313" key="7">
    <source>
        <dbReference type="EMBL" id="THU39611.1"/>
    </source>
</evidence>
<dbReference type="InterPro" id="IPR007627">
    <property type="entry name" value="RNA_pol_sigma70_r2"/>
</dbReference>
<reference evidence="7 8" key="1">
    <citation type="submission" date="2019-04" db="EMBL/GenBank/DDBJ databases">
        <title>Niastella caeni sp. nov., isolated from activated sludge.</title>
        <authorList>
            <person name="Sheng M."/>
        </authorList>
    </citation>
    <scope>NUCLEOTIDE SEQUENCE [LARGE SCALE GENOMIC DNA]</scope>
    <source>
        <strain evidence="7 8">HX-2-15</strain>
    </source>
</reference>
<dbReference type="NCBIfam" id="TIGR02985">
    <property type="entry name" value="Sig70_bacteroi1"/>
    <property type="match status" value="1"/>
</dbReference>
<dbReference type="EMBL" id="STFF01000003">
    <property type="protein sequence ID" value="THU39611.1"/>
    <property type="molecule type" value="Genomic_DNA"/>
</dbReference>
<keyword evidence="2" id="KW-0805">Transcription regulation</keyword>
<dbReference type="Pfam" id="PF08281">
    <property type="entry name" value="Sigma70_r4_2"/>
    <property type="match status" value="1"/>
</dbReference>
<evidence type="ECO:0000259" key="6">
    <source>
        <dbReference type="Pfam" id="PF08281"/>
    </source>
</evidence>
<dbReference type="InterPro" id="IPR036388">
    <property type="entry name" value="WH-like_DNA-bd_sf"/>
</dbReference>
<evidence type="ECO:0000256" key="4">
    <source>
        <dbReference type="ARBA" id="ARBA00023163"/>
    </source>
</evidence>
<sequence>MLAPTNETFYNVALLFMKEQLEPDDLLAFTQGKEEGFIAVYKLYYQEIRYFTFKMLGSKEESEDITTEIFLKLFKIHERFTTQVNIKAFLYASAKNSCIDHIRKVKRRKTIKKDFSDTSTGEFANEIEDVTVEHAIIETVMIKEIYEAVEGLPDKCRQIFKMLYYEGLKPDVIAHQLSITPETVRSQKRHALELLRVRLSDNQMALAVILTLSLLECGQYLNAADTFA</sequence>
<dbReference type="NCBIfam" id="TIGR02937">
    <property type="entry name" value="sigma70-ECF"/>
    <property type="match status" value="1"/>
</dbReference>
<keyword evidence="3" id="KW-0731">Sigma factor</keyword>
<feature type="domain" description="RNA polymerase sigma-70 region 2" evidence="5">
    <location>
        <begin position="41"/>
        <end position="107"/>
    </location>
</feature>
<comment type="similarity">
    <text evidence="1">Belongs to the sigma-70 factor family. ECF subfamily.</text>
</comment>
<gene>
    <name evidence="7" type="ORF">FAM09_14010</name>
</gene>
<accession>A0A4S8HWJ9</accession>
<dbReference type="Gene3D" id="1.10.1740.10">
    <property type="match status" value="1"/>
</dbReference>
<dbReference type="PANTHER" id="PTHR43133">
    <property type="entry name" value="RNA POLYMERASE ECF-TYPE SIGMA FACTO"/>
    <property type="match status" value="1"/>
</dbReference>
<dbReference type="InterPro" id="IPR014284">
    <property type="entry name" value="RNA_pol_sigma-70_dom"/>
</dbReference>
<dbReference type="SUPFAM" id="SSF88659">
    <property type="entry name" value="Sigma3 and sigma4 domains of RNA polymerase sigma factors"/>
    <property type="match status" value="1"/>
</dbReference>
<dbReference type="GO" id="GO:0016987">
    <property type="term" value="F:sigma factor activity"/>
    <property type="evidence" value="ECO:0007669"/>
    <property type="project" value="UniProtKB-KW"/>
</dbReference>
<evidence type="ECO:0000256" key="3">
    <source>
        <dbReference type="ARBA" id="ARBA00023082"/>
    </source>
</evidence>
<dbReference type="InterPro" id="IPR014327">
    <property type="entry name" value="RNA_pol_sigma70_bacteroid"/>
</dbReference>
<protein>
    <submittedName>
        <fullName evidence="7">RNA polymerase sigma-70 factor</fullName>
    </submittedName>
</protein>
<dbReference type="InterPro" id="IPR013249">
    <property type="entry name" value="RNA_pol_sigma70_r4_t2"/>
</dbReference>
<dbReference type="Pfam" id="PF04542">
    <property type="entry name" value="Sigma70_r2"/>
    <property type="match status" value="1"/>
</dbReference>
<dbReference type="InterPro" id="IPR013325">
    <property type="entry name" value="RNA_pol_sigma_r2"/>
</dbReference>
<evidence type="ECO:0000256" key="1">
    <source>
        <dbReference type="ARBA" id="ARBA00010641"/>
    </source>
</evidence>
<dbReference type="GO" id="GO:0003677">
    <property type="term" value="F:DNA binding"/>
    <property type="evidence" value="ECO:0007669"/>
    <property type="project" value="InterPro"/>
</dbReference>
<dbReference type="Gene3D" id="1.10.10.10">
    <property type="entry name" value="Winged helix-like DNA-binding domain superfamily/Winged helix DNA-binding domain"/>
    <property type="match status" value="1"/>
</dbReference>
<dbReference type="GO" id="GO:0006352">
    <property type="term" value="P:DNA-templated transcription initiation"/>
    <property type="evidence" value="ECO:0007669"/>
    <property type="project" value="InterPro"/>
</dbReference>
<name>A0A4S8HWJ9_9BACT</name>
<organism evidence="7 8">
    <name type="scientific">Niastella caeni</name>
    <dbReference type="NCBI Taxonomy" id="2569763"/>
    <lineage>
        <taxon>Bacteria</taxon>
        <taxon>Pseudomonadati</taxon>
        <taxon>Bacteroidota</taxon>
        <taxon>Chitinophagia</taxon>
        <taxon>Chitinophagales</taxon>
        <taxon>Chitinophagaceae</taxon>
        <taxon>Niastella</taxon>
    </lineage>
</organism>
<dbReference type="AlphaFoldDB" id="A0A4S8HWJ9"/>
<dbReference type="InterPro" id="IPR013324">
    <property type="entry name" value="RNA_pol_sigma_r3/r4-like"/>
</dbReference>
<dbReference type="InterPro" id="IPR039425">
    <property type="entry name" value="RNA_pol_sigma-70-like"/>
</dbReference>
<comment type="caution">
    <text evidence="7">The sequence shown here is derived from an EMBL/GenBank/DDBJ whole genome shotgun (WGS) entry which is preliminary data.</text>
</comment>
<dbReference type="SUPFAM" id="SSF88946">
    <property type="entry name" value="Sigma2 domain of RNA polymerase sigma factors"/>
    <property type="match status" value="1"/>
</dbReference>
<evidence type="ECO:0000256" key="2">
    <source>
        <dbReference type="ARBA" id="ARBA00023015"/>
    </source>
</evidence>
<dbReference type="PANTHER" id="PTHR43133:SF46">
    <property type="entry name" value="RNA POLYMERASE SIGMA-70 FACTOR ECF SUBFAMILY"/>
    <property type="match status" value="1"/>
</dbReference>
<dbReference type="OrthoDB" id="795989at2"/>
<dbReference type="Proteomes" id="UP000306918">
    <property type="component" value="Unassembled WGS sequence"/>
</dbReference>
<evidence type="ECO:0000313" key="8">
    <source>
        <dbReference type="Proteomes" id="UP000306918"/>
    </source>
</evidence>